<comment type="caution">
    <text evidence="3">The sequence shown here is derived from an EMBL/GenBank/DDBJ whole genome shotgun (WGS) entry which is preliminary data.</text>
</comment>
<evidence type="ECO:0000313" key="3">
    <source>
        <dbReference type="EMBL" id="MDO7849247.1"/>
    </source>
</evidence>
<accession>A0ABT9AKA3</accession>
<sequence length="93" mass="10113">MKRHLLALAGLALLGAHLPTATTSSKTRSGNEVSVKRTHSSQRVPQSDSTQATQPARRATAQVAPFLGDSARYFPKQGPRKVKYGKSRWIVLS</sequence>
<organism evidence="3 4">
    <name type="scientific">Hymenobacter mellowenesis</name>
    <dbReference type="NCBI Taxonomy" id="3063995"/>
    <lineage>
        <taxon>Bacteria</taxon>
        <taxon>Pseudomonadati</taxon>
        <taxon>Bacteroidota</taxon>
        <taxon>Cytophagia</taxon>
        <taxon>Cytophagales</taxon>
        <taxon>Hymenobacteraceae</taxon>
        <taxon>Hymenobacter</taxon>
    </lineage>
</organism>
<keyword evidence="4" id="KW-1185">Reference proteome</keyword>
<feature type="region of interest" description="Disordered" evidence="1">
    <location>
        <begin position="19"/>
        <end position="59"/>
    </location>
</feature>
<feature type="compositionally biased region" description="Low complexity" evidence="1">
    <location>
        <begin position="50"/>
        <end position="59"/>
    </location>
</feature>
<reference evidence="3" key="1">
    <citation type="submission" date="2023-07" db="EMBL/GenBank/DDBJ databases">
        <authorList>
            <person name="Kim M.K."/>
        </authorList>
    </citation>
    <scope>NUCLEOTIDE SEQUENCE</scope>
    <source>
        <strain evidence="3">M29</strain>
    </source>
</reference>
<dbReference type="EMBL" id="JAUQSX010000015">
    <property type="protein sequence ID" value="MDO7849247.1"/>
    <property type="molecule type" value="Genomic_DNA"/>
</dbReference>
<evidence type="ECO:0000256" key="2">
    <source>
        <dbReference type="SAM" id="SignalP"/>
    </source>
</evidence>
<dbReference type="Proteomes" id="UP001167796">
    <property type="component" value="Unassembled WGS sequence"/>
</dbReference>
<feature type="compositionally biased region" description="Polar residues" evidence="1">
    <location>
        <begin position="20"/>
        <end position="32"/>
    </location>
</feature>
<proteinExistence type="predicted"/>
<evidence type="ECO:0000256" key="1">
    <source>
        <dbReference type="SAM" id="MobiDB-lite"/>
    </source>
</evidence>
<feature type="chain" id="PRO_5045919329" evidence="2">
    <location>
        <begin position="22"/>
        <end position="93"/>
    </location>
</feature>
<protein>
    <submittedName>
        <fullName evidence="3">Uncharacterized protein</fullName>
    </submittedName>
</protein>
<feature type="signal peptide" evidence="2">
    <location>
        <begin position="1"/>
        <end position="21"/>
    </location>
</feature>
<dbReference type="RefSeq" id="WP_305013915.1">
    <property type="nucleotide sequence ID" value="NZ_JAUQSX010000015.1"/>
</dbReference>
<name>A0ABT9AKA3_9BACT</name>
<gene>
    <name evidence="3" type="ORF">Q5H92_22980</name>
</gene>
<keyword evidence="2" id="KW-0732">Signal</keyword>
<evidence type="ECO:0000313" key="4">
    <source>
        <dbReference type="Proteomes" id="UP001167796"/>
    </source>
</evidence>